<dbReference type="GO" id="GO:0009166">
    <property type="term" value="P:nucleotide catabolic process"/>
    <property type="evidence" value="ECO:0007669"/>
    <property type="project" value="TreeGrafter"/>
</dbReference>
<evidence type="ECO:0000313" key="2">
    <source>
        <dbReference type="Proteomes" id="UP000669133"/>
    </source>
</evidence>
<dbReference type="OrthoDB" id="1065058at2759"/>
<comment type="caution">
    <text evidence="1">The sequence shown here is derived from an EMBL/GenBank/DDBJ whole genome shotgun (WGS) entry which is preliminary data.</text>
</comment>
<dbReference type="InterPro" id="IPR036412">
    <property type="entry name" value="HAD-like_sf"/>
</dbReference>
<dbReference type="SFLD" id="SFLDS00003">
    <property type="entry name" value="Haloacid_Dehalogenase"/>
    <property type="match status" value="1"/>
</dbReference>
<dbReference type="PANTHER" id="PTHR47438">
    <property type="entry name" value="PHOSPHATE METABOLISM PROTEIN 8-RELATED"/>
    <property type="match status" value="1"/>
</dbReference>
<dbReference type="SFLD" id="SFLDG01132">
    <property type="entry name" value="C1.5.3:_5'-Nucleotidase_Like"/>
    <property type="match status" value="1"/>
</dbReference>
<dbReference type="NCBIfam" id="TIGR01993">
    <property type="entry name" value="Pyr-5-nucltdase"/>
    <property type="match status" value="1"/>
</dbReference>
<dbReference type="SUPFAM" id="SSF56784">
    <property type="entry name" value="HAD-like"/>
    <property type="match status" value="1"/>
</dbReference>
<dbReference type="GO" id="GO:0006206">
    <property type="term" value="P:pyrimidine nucleobase metabolic process"/>
    <property type="evidence" value="ECO:0007669"/>
    <property type="project" value="TreeGrafter"/>
</dbReference>
<dbReference type="InterPro" id="IPR052791">
    <property type="entry name" value="SSM1_domain"/>
</dbReference>
<accession>A0A8H8DA35</accession>
<dbReference type="FunFam" id="1.10.150.450:FF:000001">
    <property type="entry name" value="SDT1p Pyrimidine nucleotidase"/>
    <property type="match status" value="1"/>
</dbReference>
<keyword evidence="2" id="KW-1185">Reference proteome</keyword>
<protein>
    <submittedName>
        <fullName evidence="1">SDT1</fullName>
    </submittedName>
</protein>
<dbReference type="EMBL" id="JAEOAQ010000007">
    <property type="protein sequence ID" value="KAG5417772.1"/>
    <property type="molecule type" value="Genomic_DNA"/>
</dbReference>
<dbReference type="GO" id="GO:0008252">
    <property type="term" value="F:nucleotidase activity"/>
    <property type="evidence" value="ECO:0007669"/>
    <property type="project" value="TreeGrafter"/>
</dbReference>
<dbReference type="Pfam" id="PF00702">
    <property type="entry name" value="Hydrolase"/>
    <property type="match status" value="1"/>
</dbReference>
<dbReference type="AlphaFoldDB" id="A0A8H8DA35"/>
<dbReference type="SFLD" id="SFLDG01129">
    <property type="entry name" value="C1.5:_HAD__Beta-PGM__Phosphata"/>
    <property type="match status" value="1"/>
</dbReference>
<sequence>MLKLPTRLYNTIPPRLVKMTVEQHQQQQQPIQQHCQNGQTVTYVNPELTPVEQAKPGRKVELPFGFGPLPKEHSDKTIFYFDIDNCLYPKSTRIFEMMQVKIHAYFKHNLQLNDEDAHRLHHDYYKTYGLAIEGLVRNHQVDALDYNSKVDDALDLHAVLRYDKPLRDTLLKVKQSGKFDYFWLVTNAYKNHALRVVSFLGIGDLFDGLTYCDYSKFPIICKPMKDYFVNVFDLTQLDYNNKDVLAQQWFIDDSELNVKAAYDLGVGHVIHYVEHEEDIAKLKQKDDFTKYYEEGATGSKIQILSSFSDLPKLVGV</sequence>
<dbReference type="Gene3D" id="3.40.50.1000">
    <property type="entry name" value="HAD superfamily/HAD-like"/>
    <property type="match status" value="1"/>
</dbReference>
<dbReference type="InterPro" id="IPR023214">
    <property type="entry name" value="HAD_sf"/>
</dbReference>
<dbReference type="RefSeq" id="XP_067546888.1">
    <property type="nucleotide sequence ID" value="XM_067694582.1"/>
</dbReference>
<reference evidence="1 2" key="1">
    <citation type="submission" date="2020-12" db="EMBL/GenBank/DDBJ databases">
        <title>Effect of drift, selection, and recombination on the evolution of hybrid genomes in Candida yeast pathogens.</title>
        <authorList>
            <person name="Mixao V."/>
            <person name="Ksiezopolska E."/>
            <person name="Saus E."/>
            <person name="Boekhout T."/>
            <person name="Gacser A."/>
            <person name="Gabaldon T."/>
        </authorList>
    </citation>
    <scope>NUCLEOTIDE SEQUENCE [LARGE SCALE GENOMIC DNA]</scope>
    <source>
        <strain evidence="1 2">BP57</strain>
    </source>
</reference>
<dbReference type="Proteomes" id="UP000669133">
    <property type="component" value="Unassembled WGS sequence"/>
</dbReference>
<dbReference type="GeneID" id="93654037"/>
<dbReference type="InterPro" id="IPR010237">
    <property type="entry name" value="Pyr-5-nucltdase"/>
</dbReference>
<name>A0A8H8DA35_9ASCO</name>
<dbReference type="Gene3D" id="1.10.150.450">
    <property type="match status" value="1"/>
</dbReference>
<dbReference type="PANTHER" id="PTHR47438:SF1">
    <property type="entry name" value="PHOSPHATE METABOLISM PROTEIN 8-RELATED"/>
    <property type="match status" value="1"/>
</dbReference>
<organism evidence="1 2">
    <name type="scientific">Candida metapsilosis</name>
    <dbReference type="NCBI Taxonomy" id="273372"/>
    <lineage>
        <taxon>Eukaryota</taxon>
        <taxon>Fungi</taxon>
        <taxon>Dikarya</taxon>
        <taxon>Ascomycota</taxon>
        <taxon>Saccharomycotina</taxon>
        <taxon>Pichiomycetes</taxon>
        <taxon>Debaryomycetaceae</taxon>
        <taxon>Candida/Lodderomyces clade</taxon>
        <taxon>Candida</taxon>
    </lineage>
</organism>
<proteinExistence type="predicted"/>
<gene>
    <name evidence="1" type="ORF">I9W82_005408</name>
</gene>
<evidence type="ECO:0000313" key="1">
    <source>
        <dbReference type="EMBL" id="KAG5417772.1"/>
    </source>
</evidence>